<gene>
    <name evidence="2" type="ORF">QBC42DRAFT_293022</name>
</gene>
<evidence type="ECO:0000313" key="2">
    <source>
        <dbReference type="EMBL" id="KAK4466877.1"/>
    </source>
</evidence>
<dbReference type="Proteomes" id="UP001321749">
    <property type="component" value="Unassembled WGS sequence"/>
</dbReference>
<feature type="region of interest" description="Disordered" evidence="1">
    <location>
        <begin position="250"/>
        <end position="276"/>
    </location>
</feature>
<reference evidence="2" key="1">
    <citation type="journal article" date="2023" name="Mol. Phylogenet. Evol.">
        <title>Genome-scale phylogeny and comparative genomics of the fungal order Sordariales.</title>
        <authorList>
            <person name="Hensen N."/>
            <person name="Bonometti L."/>
            <person name="Westerberg I."/>
            <person name="Brannstrom I.O."/>
            <person name="Guillou S."/>
            <person name="Cros-Aarteil S."/>
            <person name="Calhoun S."/>
            <person name="Haridas S."/>
            <person name="Kuo A."/>
            <person name="Mondo S."/>
            <person name="Pangilinan J."/>
            <person name="Riley R."/>
            <person name="LaButti K."/>
            <person name="Andreopoulos B."/>
            <person name="Lipzen A."/>
            <person name="Chen C."/>
            <person name="Yan M."/>
            <person name="Daum C."/>
            <person name="Ng V."/>
            <person name="Clum A."/>
            <person name="Steindorff A."/>
            <person name="Ohm R.A."/>
            <person name="Martin F."/>
            <person name="Silar P."/>
            <person name="Natvig D.O."/>
            <person name="Lalanne C."/>
            <person name="Gautier V."/>
            <person name="Ament-Velasquez S.L."/>
            <person name="Kruys A."/>
            <person name="Hutchinson M.I."/>
            <person name="Powell A.J."/>
            <person name="Barry K."/>
            <person name="Miller A.N."/>
            <person name="Grigoriev I.V."/>
            <person name="Debuchy R."/>
            <person name="Gladieux P."/>
            <person name="Hiltunen Thoren M."/>
            <person name="Johannesson H."/>
        </authorList>
    </citation>
    <scope>NUCLEOTIDE SEQUENCE</scope>
    <source>
        <strain evidence="2">PSN324</strain>
    </source>
</reference>
<dbReference type="EMBL" id="MU864929">
    <property type="protein sequence ID" value="KAK4466877.1"/>
    <property type="molecule type" value="Genomic_DNA"/>
</dbReference>
<evidence type="ECO:0000256" key="1">
    <source>
        <dbReference type="SAM" id="MobiDB-lite"/>
    </source>
</evidence>
<organism evidence="2 3">
    <name type="scientific">Cladorrhinum samala</name>
    <dbReference type="NCBI Taxonomy" id="585594"/>
    <lineage>
        <taxon>Eukaryota</taxon>
        <taxon>Fungi</taxon>
        <taxon>Dikarya</taxon>
        <taxon>Ascomycota</taxon>
        <taxon>Pezizomycotina</taxon>
        <taxon>Sordariomycetes</taxon>
        <taxon>Sordariomycetidae</taxon>
        <taxon>Sordariales</taxon>
        <taxon>Podosporaceae</taxon>
        <taxon>Cladorrhinum</taxon>
    </lineage>
</organism>
<reference evidence="2" key="2">
    <citation type="submission" date="2023-06" db="EMBL/GenBank/DDBJ databases">
        <authorList>
            <consortium name="Lawrence Berkeley National Laboratory"/>
            <person name="Mondo S.J."/>
            <person name="Hensen N."/>
            <person name="Bonometti L."/>
            <person name="Westerberg I."/>
            <person name="Brannstrom I.O."/>
            <person name="Guillou S."/>
            <person name="Cros-Aarteil S."/>
            <person name="Calhoun S."/>
            <person name="Haridas S."/>
            <person name="Kuo A."/>
            <person name="Pangilinan J."/>
            <person name="Riley R."/>
            <person name="Labutti K."/>
            <person name="Andreopoulos B."/>
            <person name="Lipzen A."/>
            <person name="Chen C."/>
            <person name="Yanf M."/>
            <person name="Daum C."/>
            <person name="Ng V."/>
            <person name="Clum A."/>
            <person name="Steindorff A."/>
            <person name="Ohm R."/>
            <person name="Martin F."/>
            <person name="Silar P."/>
            <person name="Natvig D."/>
            <person name="Lalanne C."/>
            <person name="Gautier V."/>
            <person name="Ament-Velasquez S.L."/>
            <person name="Kruys A."/>
            <person name="Hutchinson M.I."/>
            <person name="Powell A.J."/>
            <person name="Barry K."/>
            <person name="Miller A.N."/>
            <person name="Grigoriev I.V."/>
            <person name="Debuchy R."/>
            <person name="Gladieux P."/>
            <person name="Thoren M.H."/>
            <person name="Johannesson H."/>
        </authorList>
    </citation>
    <scope>NUCLEOTIDE SEQUENCE</scope>
    <source>
        <strain evidence="2">PSN324</strain>
    </source>
</reference>
<name>A0AAV9I149_9PEZI</name>
<comment type="caution">
    <text evidence="2">The sequence shown here is derived from an EMBL/GenBank/DDBJ whole genome shotgun (WGS) entry which is preliminary data.</text>
</comment>
<sequence length="296" mass="32884">MDRQISERCIQSGFRVIWPLHGVAAAQAYNPPRQRGMRLQGLWRKKTFYSDSVLVMPGGVVRTRGEGSSMTYGLGAWTLLDRLGPSVLPTFGPCAFAFENIVAGIIIMVRHQSGVHLVETKQLSNLPSKPFDPAATSRRLYPPRSSSVPRVHHFSLVLCLCSPGFAFVHPETKSLCKVPATVLCNHAQTDFVLGVIHHHHHRQLPPSVVGGCVAVYRRLPLLASVDYGVCIEPIDGPFGDMLHVTPNVQHPSLETDERPSDKQLTHPCSCPRKPATRRPGYRPRLVNCLDLDVFFY</sequence>
<keyword evidence="3" id="KW-1185">Reference proteome</keyword>
<feature type="compositionally biased region" description="Basic and acidic residues" evidence="1">
    <location>
        <begin position="253"/>
        <end position="264"/>
    </location>
</feature>
<protein>
    <submittedName>
        <fullName evidence="2">Uncharacterized protein</fullName>
    </submittedName>
</protein>
<accession>A0AAV9I149</accession>
<dbReference type="AlphaFoldDB" id="A0AAV9I149"/>
<proteinExistence type="predicted"/>
<evidence type="ECO:0000313" key="3">
    <source>
        <dbReference type="Proteomes" id="UP001321749"/>
    </source>
</evidence>